<dbReference type="Gene3D" id="3.90.190.20">
    <property type="entry name" value="Mur ligase, C-terminal domain"/>
    <property type="match status" value="1"/>
</dbReference>
<dbReference type="Gene3D" id="3.40.1190.10">
    <property type="entry name" value="Mur-like, catalytic domain"/>
    <property type="match status" value="1"/>
</dbReference>
<protein>
    <recommendedName>
        <fullName evidence="8">Mur ligase central domain-containing protein</fullName>
    </recommendedName>
</protein>
<dbReference type="InterPro" id="IPR013221">
    <property type="entry name" value="Mur_ligase_cen"/>
</dbReference>
<proteinExistence type="predicted"/>
<accession>A0A2M8KVI6</accession>
<reference evidence="7" key="1">
    <citation type="submission" date="2017-09" db="EMBL/GenBank/DDBJ databases">
        <title>Depth-based differentiation of microbial function through sediment-hosted aquifers and enrichment of novel symbionts in the deep terrestrial subsurface.</title>
        <authorList>
            <person name="Probst A.J."/>
            <person name="Ladd B."/>
            <person name="Jarett J.K."/>
            <person name="Geller-Mcgrath D.E."/>
            <person name="Sieber C.M.K."/>
            <person name="Emerson J.B."/>
            <person name="Anantharaman K."/>
            <person name="Thomas B.C."/>
            <person name="Malmstrom R."/>
            <person name="Stieglmeier M."/>
            <person name="Klingl A."/>
            <person name="Woyke T."/>
            <person name="Ryan C.M."/>
            <person name="Banfield J.F."/>
        </authorList>
    </citation>
    <scope>NUCLEOTIDE SEQUENCE [LARGE SCALE GENOMIC DNA]</scope>
</reference>
<dbReference type="Proteomes" id="UP000231569">
    <property type="component" value="Unassembled WGS sequence"/>
</dbReference>
<dbReference type="GO" id="GO:0005524">
    <property type="term" value="F:ATP binding"/>
    <property type="evidence" value="ECO:0007669"/>
    <property type="project" value="UniProtKB-KW"/>
</dbReference>
<dbReference type="AlphaFoldDB" id="A0A2M8KVI6"/>
<evidence type="ECO:0000256" key="3">
    <source>
        <dbReference type="ARBA" id="ARBA00022840"/>
    </source>
</evidence>
<dbReference type="InterPro" id="IPR004101">
    <property type="entry name" value="Mur_ligase_C"/>
</dbReference>
<dbReference type="GO" id="GO:0016881">
    <property type="term" value="F:acid-amino acid ligase activity"/>
    <property type="evidence" value="ECO:0007669"/>
    <property type="project" value="InterPro"/>
</dbReference>
<evidence type="ECO:0000313" key="6">
    <source>
        <dbReference type="EMBL" id="PJE63922.1"/>
    </source>
</evidence>
<dbReference type="InterPro" id="IPR051046">
    <property type="entry name" value="MurCDEF_CellWall_CoF430Synth"/>
</dbReference>
<dbReference type="EMBL" id="PFEE01000014">
    <property type="protein sequence ID" value="PJE63922.1"/>
    <property type="molecule type" value="Genomic_DNA"/>
</dbReference>
<dbReference type="PANTHER" id="PTHR43024:SF1">
    <property type="entry name" value="UDP-N-ACETYLMURAMOYL-TRIPEPTIDE--D-ALANYL-D-ALANINE LIGASE"/>
    <property type="match status" value="1"/>
</dbReference>
<dbReference type="SUPFAM" id="SSF53244">
    <property type="entry name" value="MurD-like peptide ligases, peptide-binding domain"/>
    <property type="match status" value="1"/>
</dbReference>
<evidence type="ECO:0000259" key="4">
    <source>
        <dbReference type="Pfam" id="PF02875"/>
    </source>
</evidence>
<evidence type="ECO:0000313" key="7">
    <source>
        <dbReference type="Proteomes" id="UP000231569"/>
    </source>
</evidence>
<evidence type="ECO:0000256" key="1">
    <source>
        <dbReference type="ARBA" id="ARBA00022598"/>
    </source>
</evidence>
<dbReference type="PANTHER" id="PTHR43024">
    <property type="entry name" value="UDP-N-ACETYLMURAMOYL-TRIPEPTIDE--D-ALANYL-D-ALANINE LIGASE"/>
    <property type="match status" value="1"/>
</dbReference>
<dbReference type="InterPro" id="IPR036565">
    <property type="entry name" value="Mur-like_cat_sf"/>
</dbReference>
<keyword evidence="2" id="KW-0547">Nucleotide-binding</keyword>
<sequence length="461" mass="51954">MLYFQLMKSQLYFLVASYYRLFAQLVLARWHPSIIAVTGSAGKTSTLYLLQKVLSTSYTVAVSKKANSAFGVPLNILGLSAHDYSNQEMAAMIFTAPLACVKLLMHPPKEKLYLVELDSDRPGEIAFFTRFIKPQAIVWISSSATHTEQFSRLVKQGLYADEIAAVAAEYATLLLSSMQTSLCIVYNQDSEPINAIMRDHVSIPTLIPIGTQAPVWKILSWEVKRKRTVIQLRLHDGTATAFDIPSVVPRTFAYNLLAVCVIAHQYKIGMEAIHKVLEDFHLPPGRGTVFEGVHDSTIIDSSYNSSLEAALGLLELLEAMPGKRTVAVLGDMRELGTQTKDEHERLADAIMQRQVKEVVLVGPAMKQYVEPRLLQQGFEKEHINLFDNSYHAGMYIKESLLREGDVVLVKASQNTLFFEIIMELLLANPDDKQYLCRREPVWEVKRNVIKKEFYDRVHATS</sequence>
<comment type="caution">
    <text evidence="6">The sequence shown here is derived from an EMBL/GenBank/DDBJ whole genome shotgun (WGS) entry which is preliminary data.</text>
</comment>
<evidence type="ECO:0000259" key="5">
    <source>
        <dbReference type="Pfam" id="PF08245"/>
    </source>
</evidence>
<organism evidence="6 7">
    <name type="scientific">Candidatus Roizmanbacteria bacterium CG10_big_fil_rev_8_21_14_0_10_45_7</name>
    <dbReference type="NCBI Taxonomy" id="1974854"/>
    <lineage>
        <taxon>Bacteria</taxon>
        <taxon>Candidatus Roizmaniibacteriota</taxon>
    </lineage>
</organism>
<evidence type="ECO:0000256" key="2">
    <source>
        <dbReference type="ARBA" id="ARBA00022741"/>
    </source>
</evidence>
<feature type="domain" description="Mur ligase central" evidence="5">
    <location>
        <begin position="37"/>
        <end position="262"/>
    </location>
</feature>
<dbReference type="SUPFAM" id="SSF53623">
    <property type="entry name" value="MurD-like peptide ligases, catalytic domain"/>
    <property type="match status" value="1"/>
</dbReference>
<keyword evidence="3" id="KW-0067">ATP-binding</keyword>
<dbReference type="Pfam" id="PF08245">
    <property type="entry name" value="Mur_ligase_M"/>
    <property type="match status" value="1"/>
</dbReference>
<name>A0A2M8KVI6_9BACT</name>
<dbReference type="Pfam" id="PF02875">
    <property type="entry name" value="Mur_ligase_C"/>
    <property type="match status" value="1"/>
</dbReference>
<gene>
    <name evidence="6" type="ORF">COU89_00670</name>
</gene>
<evidence type="ECO:0008006" key="8">
    <source>
        <dbReference type="Google" id="ProtNLM"/>
    </source>
</evidence>
<dbReference type="InterPro" id="IPR036615">
    <property type="entry name" value="Mur_ligase_C_dom_sf"/>
</dbReference>
<keyword evidence="1" id="KW-0436">Ligase</keyword>
<feature type="domain" description="Mur ligase C-terminal" evidence="4">
    <location>
        <begin position="285"/>
        <end position="412"/>
    </location>
</feature>